<feature type="transmembrane region" description="Helical" evidence="1">
    <location>
        <begin position="298"/>
        <end position="315"/>
    </location>
</feature>
<keyword evidence="3" id="KW-1185">Reference proteome</keyword>
<gene>
    <name evidence="2" type="ORF">ACFSXZ_28480</name>
</gene>
<feature type="transmembrane region" description="Helical" evidence="1">
    <location>
        <begin position="240"/>
        <end position="261"/>
    </location>
</feature>
<feature type="transmembrane region" description="Helical" evidence="1">
    <location>
        <begin position="321"/>
        <end position="342"/>
    </location>
</feature>
<keyword evidence="1" id="KW-0472">Membrane</keyword>
<evidence type="ECO:0000313" key="3">
    <source>
        <dbReference type="Proteomes" id="UP001597417"/>
    </source>
</evidence>
<keyword evidence="1" id="KW-0812">Transmembrane</keyword>
<dbReference type="EMBL" id="JBHUKR010000017">
    <property type="protein sequence ID" value="MFD2420275.1"/>
    <property type="molecule type" value="Genomic_DNA"/>
</dbReference>
<feature type="transmembrane region" description="Helical" evidence="1">
    <location>
        <begin position="354"/>
        <end position="372"/>
    </location>
</feature>
<dbReference type="Proteomes" id="UP001597417">
    <property type="component" value="Unassembled WGS sequence"/>
</dbReference>
<comment type="caution">
    <text evidence="2">The sequence shown here is derived from an EMBL/GenBank/DDBJ whole genome shotgun (WGS) entry which is preliminary data.</text>
</comment>
<accession>A0ABW5G036</accession>
<organism evidence="2 3">
    <name type="scientific">Amycolatopsis pigmentata</name>
    <dbReference type="NCBI Taxonomy" id="450801"/>
    <lineage>
        <taxon>Bacteria</taxon>
        <taxon>Bacillati</taxon>
        <taxon>Actinomycetota</taxon>
        <taxon>Actinomycetes</taxon>
        <taxon>Pseudonocardiales</taxon>
        <taxon>Pseudonocardiaceae</taxon>
        <taxon>Amycolatopsis</taxon>
    </lineage>
</organism>
<dbReference type="RefSeq" id="WP_378268299.1">
    <property type="nucleotide sequence ID" value="NZ_JBHUKR010000017.1"/>
</dbReference>
<sequence length="414" mass="44110">MNATTGKTADKATQRSMEARLGQVGREIDQFAKRAAASRAEVRARMQRQLDQLRQRQARAAEHLRRQAQADQAAWNAYAAELAWDLDELDVELAIAGAALDAELAPDAATFDAAVQSELDAWNDWIGLLQAKAAREADTGDRAEALTRPVQQRAVVAAGQLHHFRASRPDVTGQARDSVELAMVELRAAADEVDLQVDRQLGDRPSTVWPVPTASRVRGTRARPAPGGTPRWLTGQGWPAPGWTIAYGILTLTAGVLVLVWPGRALLVLAIVLGIQLLVAGVFWLVSAFAVPEAGMGALAALSGVLGILLGLLIVSRPAQALGALILLLGLFWTVSGLIQIVHGIRTDAPARGWTIAAGVVGAAAGITVLVYPGPSLLVLTFIFGIGLILYGAFLIAEGIQRRQRLHVTVPAQR</sequence>
<reference evidence="3" key="1">
    <citation type="journal article" date="2019" name="Int. J. Syst. Evol. Microbiol.">
        <title>The Global Catalogue of Microorganisms (GCM) 10K type strain sequencing project: providing services to taxonomists for standard genome sequencing and annotation.</title>
        <authorList>
            <consortium name="The Broad Institute Genomics Platform"/>
            <consortium name="The Broad Institute Genome Sequencing Center for Infectious Disease"/>
            <person name="Wu L."/>
            <person name="Ma J."/>
        </authorList>
    </citation>
    <scope>NUCLEOTIDE SEQUENCE [LARGE SCALE GENOMIC DNA]</scope>
    <source>
        <strain evidence="3">CGMCC 4.7645</strain>
    </source>
</reference>
<dbReference type="InterPro" id="IPR052712">
    <property type="entry name" value="Acid_resist_chaperone_HdeD"/>
</dbReference>
<feature type="transmembrane region" description="Helical" evidence="1">
    <location>
        <begin position="267"/>
        <end position="291"/>
    </location>
</feature>
<name>A0ABW5G036_9PSEU</name>
<dbReference type="InterPro" id="IPR005325">
    <property type="entry name" value="DUF308_memb"/>
</dbReference>
<protein>
    <submittedName>
        <fullName evidence="2">DUF308 domain-containing protein</fullName>
    </submittedName>
</protein>
<dbReference type="PANTHER" id="PTHR34989">
    <property type="entry name" value="PROTEIN HDED"/>
    <property type="match status" value="1"/>
</dbReference>
<evidence type="ECO:0000313" key="2">
    <source>
        <dbReference type="EMBL" id="MFD2420275.1"/>
    </source>
</evidence>
<proteinExistence type="predicted"/>
<evidence type="ECO:0000256" key="1">
    <source>
        <dbReference type="SAM" id="Phobius"/>
    </source>
</evidence>
<dbReference type="PANTHER" id="PTHR34989:SF1">
    <property type="entry name" value="PROTEIN HDED"/>
    <property type="match status" value="1"/>
</dbReference>
<keyword evidence="1" id="KW-1133">Transmembrane helix</keyword>
<dbReference type="Pfam" id="PF03729">
    <property type="entry name" value="DUF308"/>
    <property type="match status" value="2"/>
</dbReference>
<feature type="transmembrane region" description="Helical" evidence="1">
    <location>
        <begin position="378"/>
        <end position="397"/>
    </location>
</feature>